<reference evidence="2 3" key="1">
    <citation type="submission" date="2015-03" db="EMBL/GenBank/DDBJ databases">
        <title>Genome assembly of Sandaracinus amylolyticus DSM 53668.</title>
        <authorList>
            <person name="Sharma G."/>
            <person name="Subramanian S."/>
        </authorList>
    </citation>
    <scope>NUCLEOTIDE SEQUENCE [LARGE SCALE GENOMIC DNA]</scope>
    <source>
        <strain evidence="2 3">DSM 53668</strain>
    </source>
</reference>
<dbReference type="OrthoDB" id="5539993at2"/>
<dbReference type="RefSeq" id="WP_053232931.1">
    <property type="nucleotide sequence ID" value="NZ_CP011125.1"/>
</dbReference>
<keyword evidence="3" id="KW-1185">Reference proteome</keyword>
<evidence type="ECO:0000313" key="2">
    <source>
        <dbReference type="EMBL" id="AKF05684.1"/>
    </source>
</evidence>
<evidence type="ECO:0000256" key="1">
    <source>
        <dbReference type="SAM" id="MobiDB-lite"/>
    </source>
</evidence>
<feature type="region of interest" description="Disordered" evidence="1">
    <location>
        <begin position="292"/>
        <end position="313"/>
    </location>
</feature>
<dbReference type="EMBL" id="CP011125">
    <property type="protein sequence ID" value="AKF05684.1"/>
    <property type="molecule type" value="Genomic_DNA"/>
</dbReference>
<gene>
    <name evidence="2" type="ORF">DB32_002833</name>
</gene>
<proteinExistence type="predicted"/>
<dbReference type="AlphaFoldDB" id="A0A0F6SES1"/>
<organism evidence="2 3">
    <name type="scientific">Sandaracinus amylolyticus</name>
    <dbReference type="NCBI Taxonomy" id="927083"/>
    <lineage>
        <taxon>Bacteria</taxon>
        <taxon>Pseudomonadati</taxon>
        <taxon>Myxococcota</taxon>
        <taxon>Polyangia</taxon>
        <taxon>Polyangiales</taxon>
        <taxon>Sandaracinaceae</taxon>
        <taxon>Sandaracinus</taxon>
    </lineage>
</organism>
<accession>A0A0F6SES1</accession>
<dbReference type="STRING" id="927083.DB32_002833"/>
<sequence length="346" mass="35074">MNQSFGRLSLVVLSMMIVVVPGCGDDDAVGGEDAGGIDAAIVRSDSGQAPFDAGAPEACDAPGTVEDVACGMCGRAQRFCTSERTWAYGPCMGETGECAPGTTDEIACGMCGTQTARCTAECVWEATGACTGEGECTPGSETRSSDGCAPGQTRPVECDDSCAYVAAGECADDGCTTPGEMETVACGMCGEQERFCTIDGVWDYDPCSGEGECEAGTTRSVPCGRCGTRTERCVTACAWDTGGACTGETGECVPGGTRRDRADCAAGETRAQTCSETCGWVDSGPCETTVRDAGVDGGRDAGPRDAGTRDAGRVDAGSCAPQLSACTTTADCCAPAVCQVPFLVCL</sequence>
<protein>
    <submittedName>
        <fullName evidence="2">Uncharacterized protein</fullName>
    </submittedName>
</protein>
<dbReference type="Proteomes" id="UP000034883">
    <property type="component" value="Chromosome"/>
</dbReference>
<dbReference type="KEGG" id="samy:DB32_002833"/>
<evidence type="ECO:0000313" key="3">
    <source>
        <dbReference type="Proteomes" id="UP000034883"/>
    </source>
</evidence>
<name>A0A0F6SES1_9BACT</name>